<dbReference type="Proteomes" id="UP001085076">
    <property type="component" value="Miscellaneous, Linkage group lg09"/>
</dbReference>
<evidence type="ECO:0000313" key="3">
    <source>
        <dbReference type="EMBL" id="KAJ0964408.1"/>
    </source>
</evidence>
<dbReference type="EMBL" id="JAGGNH010000009">
    <property type="protein sequence ID" value="KAJ0964408.1"/>
    <property type="molecule type" value="Genomic_DNA"/>
</dbReference>
<accession>A0A9D5C1V4</accession>
<feature type="chain" id="PRO_5039468421" evidence="2">
    <location>
        <begin position="28"/>
        <end position="264"/>
    </location>
</feature>
<evidence type="ECO:0000256" key="1">
    <source>
        <dbReference type="SAM" id="MobiDB-lite"/>
    </source>
</evidence>
<keyword evidence="2" id="KW-0732">Signal</keyword>
<comment type="caution">
    <text evidence="3">The sequence shown here is derived from an EMBL/GenBank/DDBJ whole genome shotgun (WGS) entry which is preliminary data.</text>
</comment>
<dbReference type="PANTHER" id="PTHR33827:SF7">
    <property type="entry name" value="PROTEIN SAWADEE HOMEODOMAIN HOMOLOG 2"/>
    <property type="match status" value="1"/>
</dbReference>
<dbReference type="OrthoDB" id="2018059at2759"/>
<dbReference type="AlphaFoldDB" id="A0A9D5C1V4"/>
<reference evidence="3" key="1">
    <citation type="submission" date="2021-03" db="EMBL/GenBank/DDBJ databases">
        <authorList>
            <person name="Li Z."/>
            <person name="Yang C."/>
        </authorList>
    </citation>
    <scope>NUCLEOTIDE SEQUENCE</scope>
    <source>
        <strain evidence="3">Dzin_1.0</strain>
        <tissue evidence="3">Leaf</tissue>
    </source>
</reference>
<reference evidence="3" key="2">
    <citation type="journal article" date="2022" name="Hortic Res">
        <title>The genome of Dioscorea zingiberensis sheds light on the biosynthesis, origin and evolution of the medicinally important diosgenin saponins.</title>
        <authorList>
            <person name="Li Y."/>
            <person name="Tan C."/>
            <person name="Li Z."/>
            <person name="Guo J."/>
            <person name="Li S."/>
            <person name="Chen X."/>
            <person name="Wang C."/>
            <person name="Dai X."/>
            <person name="Yang H."/>
            <person name="Song W."/>
            <person name="Hou L."/>
            <person name="Xu J."/>
            <person name="Tong Z."/>
            <person name="Xu A."/>
            <person name="Yuan X."/>
            <person name="Wang W."/>
            <person name="Yang Q."/>
            <person name="Chen L."/>
            <person name="Sun Z."/>
            <person name="Wang K."/>
            <person name="Pan B."/>
            <person name="Chen J."/>
            <person name="Bao Y."/>
            <person name="Liu F."/>
            <person name="Qi X."/>
            <person name="Gang D.R."/>
            <person name="Wen J."/>
            <person name="Li J."/>
        </authorList>
    </citation>
    <scope>NUCLEOTIDE SEQUENCE</scope>
    <source>
        <strain evidence="3">Dzin_1.0</strain>
    </source>
</reference>
<dbReference type="PANTHER" id="PTHR33827">
    <property type="entry name" value="PROTEIN SAWADEE HOMEODOMAIN HOMOLOG 2"/>
    <property type="match status" value="1"/>
</dbReference>
<name>A0A9D5C1V4_9LILI</name>
<evidence type="ECO:0000256" key="2">
    <source>
        <dbReference type="SAM" id="SignalP"/>
    </source>
</evidence>
<evidence type="ECO:0000313" key="4">
    <source>
        <dbReference type="Proteomes" id="UP001085076"/>
    </source>
</evidence>
<keyword evidence="4" id="KW-1185">Reference proteome</keyword>
<feature type="signal peptide" evidence="2">
    <location>
        <begin position="1"/>
        <end position="27"/>
    </location>
</feature>
<feature type="region of interest" description="Disordered" evidence="1">
    <location>
        <begin position="153"/>
        <end position="183"/>
    </location>
</feature>
<sequence>MSTTRNAQLGIMVLLLVILLFHTQADARTLEWHAIACSSTPSNSKDSCVPISPMQLRFARKILESVLLNKYLPVSASTIDIHASHSFAICTFIGSSGPGFAGFGAEEDEWINVLKYFQASMRASRIEIVPLRKVCRRPETDYRLKMLHASRAGSLDPSTVSSDPILPGSSKEKSLVAQKPPKQRKLMDVNTAEVTTVLVRQPDEPVASETTPPTTIAENDVAAPKILQVDVLAVVSPDKFQDGSPSNGLETGSFPCHFIDSGPV</sequence>
<organism evidence="3 4">
    <name type="scientific">Dioscorea zingiberensis</name>
    <dbReference type="NCBI Taxonomy" id="325984"/>
    <lineage>
        <taxon>Eukaryota</taxon>
        <taxon>Viridiplantae</taxon>
        <taxon>Streptophyta</taxon>
        <taxon>Embryophyta</taxon>
        <taxon>Tracheophyta</taxon>
        <taxon>Spermatophyta</taxon>
        <taxon>Magnoliopsida</taxon>
        <taxon>Liliopsida</taxon>
        <taxon>Dioscoreales</taxon>
        <taxon>Dioscoreaceae</taxon>
        <taxon>Dioscorea</taxon>
    </lineage>
</organism>
<proteinExistence type="predicted"/>
<gene>
    <name evidence="3" type="ORF">J5N97_029530</name>
</gene>
<protein>
    <submittedName>
        <fullName evidence="3">Uncharacterized protein</fullName>
    </submittedName>
</protein>
<dbReference type="InterPro" id="IPR039276">
    <property type="entry name" value="SHH1/2"/>
</dbReference>